<keyword evidence="3" id="KW-0689">Ribosomal protein</keyword>
<dbReference type="HAMAP" id="MF_02210">
    <property type="entry name" value="RimI"/>
    <property type="match status" value="1"/>
</dbReference>
<dbReference type="PROSITE" id="PS51186">
    <property type="entry name" value="GNAT"/>
    <property type="match status" value="1"/>
</dbReference>
<keyword evidence="1" id="KW-0963">Cytoplasm</keyword>
<proteinExistence type="inferred from homology"/>
<keyword evidence="1" id="KW-0012">Acyltransferase</keyword>
<comment type="subcellular location">
    <subcellularLocation>
        <location evidence="1">Cytoplasm</location>
    </subcellularLocation>
</comment>
<keyword evidence="3" id="KW-0687">Ribonucleoprotein</keyword>
<organism evidence="3 4">
    <name type="scientific">Candidatus Proximibacter danicus</name>
    <dbReference type="NCBI Taxonomy" id="2954365"/>
    <lineage>
        <taxon>Bacteria</taxon>
        <taxon>Pseudomonadati</taxon>
        <taxon>Pseudomonadota</taxon>
        <taxon>Betaproteobacteria</taxon>
        <taxon>Candidatus Proximibacter</taxon>
    </lineage>
</organism>
<gene>
    <name evidence="1 3" type="primary">rimI</name>
    <name evidence="3" type="ORF">IPL58_00855</name>
</gene>
<protein>
    <recommendedName>
        <fullName evidence="1">[Ribosomal protein bS18]-alanine N-acetyltransferase</fullName>
        <ecNumber evidence="1">2.3.1.266</ecNumber>
    </recommendedName>
</protein>
<dbReference type="Pfam" id="PF00583">
    <property type="entry name" value="Acetyltransf_1"/>
    <property type="match status" value="1"/>
</dbReference>
<sequence length="158" mass="17489">MSAVLANPVEMLPMNVHDLDEIVAIENTVYPYPWSRGNFSDSLAAGYSTWVCRVGGELVGYMVVMMAVDEAHLLNISVDKRHQGMGFGARLLRHAMRVAKTLGARTLLLEVRPSNTRALELYRHFGFVRIGVRKGYYPADSGREDAVVLVHTLGEVSA</sequence>
<dbReference type="PANTHER" id="PTHR43617:SF35">
    <property type="entry name" value="[RIBOSOMAL PROTEIN BS18]-ALANINE N-ACETYLTRANSFERASE"/>
    <property type="match status" value="1"/>
</dbReference>
<dbReference type="GO" id="GO:0005737">
    <property type="term" value="C:cytoplasm"/>
    <property type="evidence" value="ECO:0007669"/>
    <property type="project" value="UniProtKB-SubCell"/>
</dbReference>
<feature type="domain" description="N-acetyltransferase" evidence="2">
    <location>
        <begin position="9"/>
        <end position="154"/>
    </location>
</feature>
<evidence type="ECO:0000313" key="4">
    <source>
        <dbReference type="Proteomes" id="UP000886689"/>
    </source>
</evidence>
<comment type="caution">
    <text evidence="1">Lacks conserved residue(s) required for the propagation of feature annotation.</text>
</comment>
<feature type="active site" description="Proton acceptor" evidence="1">
    <location>
        <position position="110"/>
    </location>
</feature>
<dbReference type="CDD" id="cd04301">
    <property type="entry name" value="NAT_SF"/>
    <property type="match status" value="1"/>
</dbReference>
<evidence type="ECO:0000256" key="1">
    <source>
        <dbReference type="HAMAP-Rule" id="MF_02210"/>
    </source>
</evidence>
<reference evidence="3" key="1">
    <citation type="submission" date="2020-10" db="EMBL/GenBank/DDBJ databases">
        <title>Connecting structure to function with the recovery of over 1000 high-quality activated sludge metagenome-assembled genomes encoding full-length rRNA genes using long-read sequencing.</title>
        <authorList>
            <person name="Singleton C.M."/>
            <person name="Petriglieri F."/>
            <person name="Kristensen J.M."/>
            <person name="Kirkegaard R.H."/>
            <person name="Michaelsen T.Y."/>
            <person name="Andersen M.H."/>
            <person name="Karst S.M."/>
            <person name="Dueholm M.S."/>
            <person name="Nielsen P.H."/>
            <person name="Albertsen M."/>
        </authorList>
    </citation>
    <scope>NUCLEOTIDE SEQUENCE</scope>
    <source>
        <strain evidence="3">Hirt_18-Q3-R61-65_BATAC.395</strain>
    </source>
</reference>
<comment type="similarity">
    <text evidence="1">Belongs to the acetyltransferase family. RimI subfamily.</text>
</comment>
<comment type="function">
    <text evidence="1">Acetylates the N-terminal alanine of ribosomal protein bS18.</text>
</comment>
<dbReference type="InterPro" id="IPR006464">
    <property type="entry name" value="AcTrfase_RimI/Ard1"/>
</dbReference>
<evidence type="ECO:0000313" key="3">
    <source>
        <dbReference type="EMBL" id="MBK8522793.1"/>
    </source>
</evidence>
<evidence type="ECO:0000259" key="2">
    <source>
        <dbReference type="PROSITE" id="PS51186"/>
    </source>
</evidence>
<dbReference type="InterPro" id="IPR016181">
    <property type="entry name" value="Acyl_CoA_acyltransferase"/>
</dbReference>
<keyword evidence="1" id="KW-0808">Transferase</keyword>
<name>A0A9D7PQ87_9PROT</name>
<dbReference type="AlphaFoldDB" id="A0A9D7PQ87"/>
<dbReference type="Gene3D" id="3.40.630.30">
    <property type="match status" value="1"/>
</dbReference>
<accession>A0A9D7PQ87</accession>
<comment type="caution">
    <text evidence="3">The sequence shown here is derived from an EMBL/GenBank/DDBJ whole genome shotgun (WGS) entry which is preliminary data.</text>
</comment>
<dbReference type="GO" id="GO:0008999">
    <property type="term" value="F:protein-N-terminal-alanine acetyltransferase activity"/>
    <property type="evidence" value="ECO:0007669"/>
    <property type="project" value="UniProtKB-UniRule"/>
</dbReference>
<dbReference type="NCBIfam" id="TIGR01575">
    <property type="entry name" value="rimI"/>
    <property type="match status" value="1"/>
</dbReference>
<feature type="binding site" evidence="1">
    <location>
        <position position="115"/>
    </location>
    <ligand>
        <name>acetyl-CoA</name>
        <dbReference type="ChEBI" id="CHEBI:57288"/>
    </ligand>
</feature>
<dbReference type="Proteomes" id="UP000886689">
    <property type="component" value="Unassembled WGS sequence"/>
</dbReference>
<dbReference type="InterPro" id="IPR043690">
    <property type="entry name" value="RimI"/>
</dbReference>
<dbReference type="EMBL" id="JADJUC010000001">
    <property type="protein sequence ID" value="MBK8522793.1"/>
    <property type="molecule type" value="Genomic_DNA"/>
</dbReference>
<dbReference type="EC" id="2.3.1.266" evidence="1"/>
<dbReference type="InterPro" id="IPR050276">
    <property type="entry name" value="MshD_Acetyltransferase"/>
</dbReference>
<dbReference type="InterPro" id="IPR000182">
    <property type="entry name" value="GNAT_dom"/>
</dbReference>
<dbReference type="PANTHER" id="PTHR43617">
    <property type="entry name" value="L-AMINO ACID N-ACETYLTRANSFERASE"/>
    <property type="match status" value="1"/>
</dbReference>
<feature type="active site" description="Proton donor" evidence="1">
    <location>
        <position position="122"/>
    </location>
</feature>
<dbReference type="GO" id="GO:0005840">
    <property type="term" value="C:ribosome"/>
    <property type="evidence" value="ECO:0007669"/>
    <property type="project" value="UniProtKB-KW"/>
</dbReference>
<comment type="catalytic activity">
    <reaction evidence="1">
        <text>N-terminal L-alanyl-[ribosomal protein bS18] + acetyl-CoA = N-terminal N(alpha)-acetyl-L-alanyl-[ribosomal protein bS18] + CoA + H(+)</text>
        <dbReference type="Rhea" id="RHEA:43756"/>
        <dbReference type="Rhea" id="RHEA-COMP:10676"/>
        <dbReference type="Rhea" id="RHEA-COMP:10677"/>
        <dbReference type="ChEBI" id="CHEBI:15378"/>
        <dbReference type="ChEBI" id="CHEBI:57287"/>
        <dbReference type="ChEBI" id="CHEBI:57288"/>
        <dbReference type="ChEBI" id="CHEBI:64718"/>
        <dbReference type="ChEBI" id="CHEBI:83683"/>
        <dbReference type="EC" id="2.3.1.266"/>
    </reaction>
</comment>
<dbReference type="SUPFAM" id="SSF55729">
    <property type="entry name" value="Acyl-CoA N-acyltransferases (Nat)"/>
    <property type="match status" value="1"/>
</dbReference>